<reference evidence="3 5" key="2">
    <citation type="submission" date="2016-10" db="EMBL/GenBank/DDBJ databases">
        <authorList>
            <person name="de Groot N.N."/>
        </authorList>
    </citation>
    <scope>NUCLEOTIDE SEQUENCE [LARGE SCALE GENOMIC DNA]</scope>
    <source>
        <strain evidence="3 5">DSM 381</strain>
    </source>
</reference>
<keyword evidence="4" id="KW-1185">Reference proteome</keyword>
<dbReference type="InterPro" id="IPR003497">
    <property type="entry name" value="BRO_N_domain"/>
</dbReference>
<dbReference type="Proteomes" id="UP000199579">
    <property type="component" value="Unassembled WGS sequence"/>
</dbReference>
<proteinExistence type="predicted"/>
<evidence type="ECO:0000259" key="1">
    <source>
        <dbReference type="PROSITE" id="PS51750"/>
    </source>
</evidence>
<organism evidence="3 5">
    <name type="scientific">Azotobacter beijerinckii</name>
    <dbReference type="NCBI Taxonomy" id="170623"/>
    <lineage>
        <taxon>Bacteria</taxon>
        <taxon>Pseudomonadati</taxon>
        <taxon>Pseudomonadota</taxon>
        <taxon>Gammaproteobacteria</taxon>
        <taxon>Pseudomonadales</taxon>
        <taxon>Pseudomonadaceae</taxon>
        <taxon>Azotobacter</taxon>
    </lineage>
</organism>
<dbReference type="AlphaFoldDB" id="A0A1I4EXF3"/>
<dbReference type="SMART" id="SM01040">
    <property type="entry name" value="Bro-N"/>
    <property type="match status" value="2"/>
</dbReference>
<accession>A0A1I4EXF3</accession>
<dbReference type="Proteomes" id="UP000198861">
    <property type="component" value="Unassembled WGS sequence"/>
</dbReference>
<protein>
    <submittedName>
        <fullName evidence="3">BRO family, N-terminal domain</fullName>
    </submittedName>
</protein>
<dbReference type="PANTHER" id="PTHR36180">
    <property type="entry name" value="DNA-BINDING PROTEIN-RELATED-RELATED"/>
    <property type="match status" value="1"/>
</dbReference>
<gene>
    <name evidence="2" type="ORF">SAMN04244571_03154</name>
    <name evidence="3" type="ORF">SAMN04244574_03094</name>
</gene>
<evidence type="ECO:0000313" key="3">
    <source>
        <dbReference type="EMBL" id="SFL09770.1"/>
    </source>
</evidence>
<evidence type="ECO:0000313" key="5">
    <source>
        <dbReference type="Proteomes" id="UP000199579"/>
    </source>
</evidence>
<dbReference type="RefSeq" id="WP_141108049.1">
    <property type="nucleotide sequence ID" value="NZ_FOKJ01000058.1"/>
</dbReference>
<feature type="domain" description="Bro-N" evidence="1">
    <location>
        <begin position="122"/>
        <end position="226"/>
    </location>
</feature>
<evidence type="ECO:0000313" key="4">
    <source>
        <dbReference type="Proteomes" id="UP000198861"/>
    </source>
</evidence>
<dbReference type="PROSITE" id="PS51750">
    <property type="entry name" value="BRO_N"/>
    <property type="match status" value="2"/>
</dbReference>
<dbReference type="PANTHER" id="PTHR36180:SF2">
    <property type="entry name" value="BRO FAMILY PROTEIN"/>
    <property type="match status" value="1"/>
</dbReference>
<dbReference type="EMBL" id="FOKJ01000058">
    <property type="protein sequence ID" value="SFB48602.1"/>
    <property type="molecule type" value="Genomic_DNA"/>
</dbReference>
<sequence>MQALTFRNTQFDITDRNGQPWLRGYQVGTALGYSDPGKKLHELYTRHADEFTDSMTALVKLPELNPQTGDAGQVREIRIFSLRGVHLLAMLSRTKVAKEFRRWVLDVLDGLSAHNSAPIGSATPAEPIHLTYNDRPFRIVPEGAALWFVTADVVHALGMHDAYRITRHLRFEHRSKRQVGRQMLNVIDRRGLDIALLHARPEHAEPLRLWLEAALEQFVPVAAPRALPGGLSGEQQGALKALVAARIEALPEVARGKAATVCWSALKSKFGCGYMEIAPERFSEAVSLVAHLALEGEWLKKEERKDGTVLTGEDMALLYRFCADAMDLVQIGERLRPALEGLHSIVLANVPADLESCRTVIGHLYRRFGQRMEEEARKYNVYIDWINLAAAEDRSQPIHRMG</sequence>
<dbReference type="EMBL" id="FOSX01000056">
    <property type="protein sequence ID" value="SFL09770.1"/>
    <property type="molecule type" value="Genomic_DNA"/>
</dbReference>
<dbReference type="Pfam" id="PF02498">
    <property type="entry name" value="Bro-N"/>
    <property type="match status" value="1"/>
</dbReference>
<feature type="domain" description="Bro-N" evidence="1">
    <location>
        <begin position="1"/>
        <end position="115"/>
    </location>
</feature>
<evidence type="ECO:0000313" key="2">
    <source>
        <dbReference type="EMBL" id="SFB48602.1"/>
    </source>
</evidence>
<name>A0A1I4EXF3_9GAMM</name>
<reference evidence="2 4" key="1">
    <citation type="submission" date="2016-10" db="EMBL/GenBank/DDBJ databases">
        <authorList>
            <person name="Varghese N."/>
            <person name="Submissions S."/>
        </authorList>
    </citation>
    <scope>NUCLEOTIDE SEQUENCE [LARGE SCALE GENOMIC DNA]</scope>
    <source>
        <strain evidence="2 4">DSM 282</strain>
    </source>
</reference>